<keyword evidence="9" id="KW-1185">Reference proteome</keyword>
<dbReference type="EMBL" id="JAAIIH010000002">
    <property type="protein sequence ID" value="NMN00076.1"/>
    <property type="molecule type" value="Genomic_DNA"/>
</dbReference>
<dbReference type="GO" id="GO:0006508">
    <property type="term" value="P:proteolysis"/>
    <property type="evidence" value="ECO:0007669"/>
    <property type="project" value="UniProtKB-KW"/>
</dbReference>
<feature type="domain" description="NlpC/P60" evidence="7">
    <location>
        <begin position="162"/>
        <end position="272"/>
    </location>
</feature>
<feature type="compositionally biased region" description="Low complexity" evidence="5">
    <location>
        <begin position="96"/>
        <end position="117"/>
    </location>
</feature>
<comment type="similarity">
    <text evidence="1">Belongs to the peptidase C40 family.</text>
</comment>
<evidence type="ECO:0000256" key="1">
    <source>
        <dbReference type="ARBA" id="ARBA00007074"/>
    </source>
</evidence>
<dbReference type="GO" id="GO:0008234">
    <property type="term" value="F:cysteine-type peptidase activity"/>
    <property type="evidence" value="ECO:0007669"/>
    <property type="project" value="UniProtKB-KW"/>
</dbReference>
<keyword evidence="6" id="KW-0732">Signal</keyword>
<dbReference type="InterPro" id="IPR038765">
    <property type="entry name" value="Papain-like_cys_pep_sf"/>
</dbReference>
<dbReference type="Gene3D" id="3.90.1720.10">
    <property type="entry name" value="endopeptidase domain like (from Nostoc punctiforme)"/>
    <property type="match status" value="1"/>
</dbReference>
<dbReference type="Pfam" id="PF00877">
    <property type="entry name" value="NLPC_P60"/>
    <property type="match status" value="1"/>
</dbReference>
<keyword evidence="4" id="KW-0788">Thiol protease</keyword>
<dbReference type="PROSITE" id="PS51257">
    <property type="entry name" value="PROKAR_LIPOPROTEIN"/>
    <property type="match status" value="1"/>
</dbReference>
<accession>A0A7Y0F131</accession>
<evidence type="ECO:0000256" key="6">
    <source>
        <dbReference type="SAM" id="SignalP"/>
    </source>
</evidence>
<feature type="signal peptide" evidence="6">
    <location>
        <begin position="1"/>
        <end position="22"/>
    </location>
</feature>
<proteinExistence type="inferred from homology"/>
<evidence type="ECO:0000256" key="3">
    <source>
        <dbReference type="ARBA" id="ARBA00022801"/>
    </source>
</evidence>
<name>A0A7Y0F131_9BIFI</name>
<dbReference type="Proteomes" id="UP000588277">
    <property type="component" value="Unassembled WGS sequence"/>
</dbReference>
<keyword evidence="2" id="KW-0645">Protease</keyword>
<evidence type="ECO:0000259" key="7">
    <source>
        <dbReference type="PROSITE" id="PS51935"/>
    </source>
</evidence>
<dbReference type="PANTHER" id="PTHR47053">
    <property type="entry name" value="MUREIN DD-ENDOPEPTIDASE MEPH-RELATED"/>
    <property type="match status" value="1"/>
</dbReference>
<evidence type="ECO:0000256" key="2">
    <source>
        <dbReference type="ARBA" id="ARBA00022670"/>
    </source>
</evidence>
<keyword evidence="3" id="KW-0378">Hydrolase</keyword>
<reference evidence="8 9" key="1">
    <citation type="submission" date="2020-02" db="EMBL/GenBank/DDBJ databases">
        <title>Characterization of phylogenetic diversity of novel bifidobacterial species isolated in Czech ZOOs.</title>
        <authorList>
            <person name="Lugli G.A."/>
            <person name="Vera N.B."/>
            <person name="Ventura M."/>
        </authorList>
    </citation>
    <scope>NUCLEOTIDE SEQUENCE [LARGE SCALE GENOMIC DNA]</scope>
    <source>
        <strain evidence="8 9">DSM 109958</strain>
    </source>
</reference>
<dbReference type="AlphaFoldDB" id="A0A7Y0F131"/>
<dbReference type="InterPro" id="IPR051202">
    <property type="entry name" value="Peptidase_C40"/>
</dbReference>
<dbReference type="PROSITE" id="PS51935">
    <property type="entry name" value="NLPC_P60"/>
    <property type="match status" value="1"/>
</dbReference>
<gene>
    <name evidence="8" type="ORF">G1C96_0653</name>
</gene>
<protein>
    <submittedName>
        <fullName evidence="8">Peptidase P60</fullName>
    </submittedName>
</protein>
<feature type="chain" id="PRO_5039358039" evidence="6">
    <location>
        <begin position="23"/>
        <end position="272"/>
    </location>
</feature>
<dbReference type="SUPFAM" id="SSF54001">
    <property type="entry name" value="Cysteine proteinases"/>
    <property type="match status" value="1"/>
</dbReference>
<evidence type="ECO:0000313" key="8">
    <source>
        <dbReference type="EMBL" id="NMN00076.1"/>
    </source>
</evidence>
<feature type="region of interest" description="Disordered" evidence="5">
    <location>
        <begin position="96"/>
        <end position="136"/>
    </location>
</feature>
<evidence type="ECO:0000256" key="4">
    <source>
        <dbReference type="ARBA" id="ARBA00022807"/>
    </source>
</evidence>
<dbReference type="InterPro" id="IPR000064">
    <property type="entry name" value="NLP_P60_dom"/>
</dbReference>
<comment type="caution">
    <text evidence="8">The sequence shown here is derived from an EMBL/GenBank/DDBJ whole genome shotgun (WGS) entry which is preliminary data.</text>
</comment>
<sequence length="272" mass="27644">MNARPRLTTAIAALTVAGSLFACLSPSAFGIDADAAVTVTSVRSFPKLNATRVDLLVESASIAVDGSAAWGGVESLDVPQTKSQAELDAEAQAAAQEAAAQAEAQAETEARAQAASRASRRTATNDAQAAASDAAGDDADAAADAAASGEVSTSQNGAAVATGNGAAVVAYALQFQGVPYVYGGSTTSGWDCSGFTSYVFRRFGVTLSHSSSAQRGSGTRVTDPQPGDLMWKPGHVGIYIGNGRMVHASTPATGTLVASTSYYSGWEYYRLV</sequence>
<organism evidence="8 9">
    <name type="scientific">Bifidobacterium moraviense</name>
    <dbReference type="NCBI Taxonomy" id="2675323"/>
    <lineage>
        <taxon>Bacteria</taxon>
        <taxon>Bacillati</taxon>
        <taxon>Actinomycetota</taxon>
        <taxon>Actinomycetes</taxon>
        <taxon>Bifidobacteriales</taxon>
        <taxon>Bifidobacteriaceae</taxon>
        <taxon>Bifidobacterium</taxon>
    </lineage>
</organism>
<dbReference type="PANTHER" id="PTHR47053:SF1">
    <property type="entry name" value="MUREIN DD-ENDOPEPTIDASE MEPH-RELATED"/>
    <property type="match status" value="1"/>
</dbReference>
<evidence type="ECO:0000313" key="9">
    <source>
        <dbReference type="Proteomes" id="UP000588277"/>
    </source>
</evidence>
<evidence type="ECO:0000256" key="5">
    <source>
        <dbReference type="SAM" id="MobiDB-lite"/>
    </source>
</evidence>